<reference evidence="17 18" key="1">
    <citation type="submission" date="2020-03" db="EMBL/GenBank/DDBJ databases">
        <title>Soil Listeria distribution.</title>
        <authorList>
            <person name="Liao J."/>
            <person name="Wiedmann M."/>
        </authorList>
    </citation>
    <scope>NUCLEOTIDE SEQUENCE [LARGE SCALE GENOMIC DNA]</scope>
    <source>
        <strain evidence="17 18">FSL L7-1507</strain>
    </source>
</reference>
<evidence type="ECO:0000259" key="16">
    <source>
        <dbReference type="PROSITE" id="PS51217"/>
    </source>
</evidence>
<dbReference type="FunFam" id="3.40.50.300:FF:001196">
    <property type="entry name" value="ATP-dependent helicase/nuclease subunit A"/>
    <property type="match status" value="1"/>
</dbReference>
<evidence type="ECO:0000256" key="5">
    <source>
        <dbReference type="ARBA" id="ARBA00022806"/>
    </source>
</evidence>
<comment type="function">
    <text evidence="13">The heterodimer acts as both an ATP-dependent DNA helicase and an ATP-dependent, dual-direction single-stranded exonuclease. Recognizes the chi site generating a DNA molecule suitable for the initiation of homologous recombination. The AddA nuclease domain is required for chi fragment generation; this subunit has the helicase and 3' -&gt; 5' nuclease activities.</text>
</comment>
<evidence type="ECO:0000256" key="10">
    <source>
        <dbReference type="ARBA" id="ARBA00023235"/>
    </source>
</evidence>
<keyword evidence="1 13" id="KW-0540">Nuclease</keyword>
<dbReference type="EMBL" id="JAARRM010000002">
    <property type="protein sequence ID" value="MBC1521383.1"/>
    <property type="molecule type" value="Genomic_DNA"/>
</dbReference>
<keyword evidence="3 13" id="KW-0227">DNA damage</keyword>
<evidence type="ECO:0000256" key="12">
    <source>
        <dbReference type="ARBA" id="ARBA00048988"/>
    </source>
</evidence>
<feature type="domain" description="UvrD-like helicase C-terminal" evidence="16">
    <location>
        <begin position="509"/>
        <end position="800"/>
    </location>
</feature>
<comment type="caution">
    <text evidence="17">The sequence shown here is derived from an EMBL/GenBank/DDBJ whole genome shotgun (WGS) entry which is preliminary data.</text>
</comment>
<proteinExistence type="inferred from homology"/>
<comment type="catalytic activity">
    <reaction evidence="12 13">
        <text>ATP + H2O = ADP + phosphate + H(+)</text>
        <dbReference type="Rhea" id="RHEA:13065"/>
        <dbReference type="ChEBI" id="CHEBI:15377"/>
        <dbReference type="ChEBI" id="CHEBI:15378"/>
        <dbReference type="ChEBI" id="CHEBI:30616"/>
        <dbReference type="ChEBI" id="CHEBI:43474"/>
        <dbReference type="ChEBI" id="CHEBI:456216"/>
        <dbReference type="EC" id="5.6.2.4"/>
    </reaction>
</comment>
<evidence type="ECO:0000256" key="7">
    <source>
        <dbReference type="ARBA" id="ARBA00022840"/>
    </source>
</evidence>
<dbReference type="InterPro" id="IPR014152">
    <property type="entry name" value="AddA"/>
</dbReference>
<evidence type="ECO:0000256" key="6">
    <source>
        <dbReference type="ARBA" id="ARBA00022839"/>
    </source>
</evidence>
<feature type="domain" description="UvrD-like helicase ATP-binding" evidence="15">
    <location>
        <begin position="11"/>
        <end position="483"/>
    </location>
</feature>
<evidence type="ECO:0000256" key="11">
    <source>
        <dbReference type="ARBA" id="ARBA00034617"/>
    </source>
</evidence>
<dbReference type="InterPro" id="IPR038726">
    <property type="entry name" value="PDDEXK_AddAB-type"/>
</dbReference>
<dbReference type="GO" id="GO:0000724">
    <property type="term" value="P:double-strand break repair via homologous recombination"/>
    <property type="evidence" value="ECO:0007669"/>
    <property type="project" value="UniProtKB-UniRule"/>
</dbReference>
<evidence type="ECO:0000256" key="1">
    <source>
        <dbReference type="ARBA" id="ARBA00022722"/>
    </source>
</evidence>
<evidence type="ECO:0000313" key="17">
    <source>
        <dbReference type="EMBL" id="MBC1521383.1"/>
    </source>
</evidence>
<keyword evidence="5 13" id="KW-0347">Helicase</keyword>
<dbReference type="InterPro" id="IPR000212">
    <property type="entry name" value="DNA_helicase_UvrD/REP"/>
</dbReference>
<dbReference type="CDD" id="cd17932">
    <property type="entry name" value="DEXQc_UvrD"/>
    <property type="match status" value="1"/>
</dbReference>
<dbReference type="Gene3D" id="3.40.50.300">
    <property type="entry name" value="P-loop containing nucleotide triphosphate hydrolases"/>
    <property type="match status" value="4"/>
</dbReference>
<dbReference type="Pfam" id="PF12705">
    <property type="entry name" value="PDDEXK_1"/>
    <property type="match status" value="1"/>
</dbReference>
<keyword evidence="8 13" id="KW-0238">DNA-binding</keyword>
<dbReference type="AlphaFoldDB" id="A0A841ZML0"/>
<dbReference type="GO" id="GO:0033202">
    <property type="term" value="C:DNA helicase complex"/>
    <property type="evidence" value="ECO:0007669"/>
    <property type="project" value="TreeGrafter"/>
</dbReference>
<organism evidence="17 18">
    <name type="scientific">Listeria aquatica</name>
    <dbReference type="NCBI Taxonomy" id="1494960"/>
    <lineage>
        <taxon>Bacteria</taxon>
        <taxon>Bacillati</taxon>
        <taxon>Bacillota</taxon>
        <taxon>Bacilli</taxon>
        <taxon>Bacillales</taxon>
        <taxon>Listeriaceae</taxon>
        <taxon>Listeria</taxon>
    </lineage>
</organism>
<dbReference type="GO" id="GO:0008408">
    <property type="term" value="F:3'-5' exonuclease activity"/>
    <property type="evidence" value="ECO:0007669"/>
    <property type="project" value="UniProtKB-UniRule"/>
</dbReference>
<evidence type="ECO:0000256" key="14">
    <source>
        <dbReference type="PROSITE-ProRule" id="PRU00560"/>
    </source>
</evidence>
<dbReference type="Gene3D" id="3.90.320.10">
    <property type="match status" value="1"/>
</dbReference>
<evidence type="ECO:0000256" key="2">
    <source>
        <dbReference type="ARBA" id="ARBA00022741"/>
    </source>
</evidence>
<dbReference type="RefSeq" id="WP_185373262.1">
    <property type="nucleotide sequence ID" value="NZ_JAARRM010000002.1"/>
</dbReference>
<protein>
    <recommendedName>
        <fullName evidence="13">ATP-dependent helicase/nuclease subunit A</fullName>
        <ecNumber evidence="13">3.1.-.-</ecNumber>
        <ecNumber evidence="13">5.6.2.4</ecNumber>
    </recommendedName>
    <alternativeName>
        <fullName evidence="13">ATP-dependent helicase/nuclease AddA</fullName>
    </alternativeName>
    <alternativeName>
        <fullName evidence="13">DNA 3'-5' helicase AddA</fullName>
    </alternativeName>
</protein>
<dbReference type="InterPro" id="IPR014017">
    <property type="entry name" value="DNA_helicase_UvrD-like_C"/>
</dbReference>
<comment type="similarity">
    <text evidence="13">Belongs to the helicase family. AddA subfamily.</text>
</comment>
<evidence type="ECO:0000256" key="8">
    <source>
        <dbReference type="ARBA" id="ARBA00023125"/>
    </source>
</evidence>
<comment type="subunit">
    <text evidence="13">Heterodimer of AddA and AddB/RexB.</text>
</comment>
<dbReference type="InterPro" id="IPR014016">
    <property type="entry name" value="UvrD-like_ATP-bd"/>
</dbReference>
<dbReference type="GO" id="GO:0005829">
    <property type="term" value="C:cytosol"/>
    <property type="evidence" value="ECO:0007669"/>
    <property type="project" value="TreeGrafter"/>
</dbReference>
<dbReference type="InterPro" id="IPR011604">
    <property type="entry name" value="PDDEXK-like_dom_sf"/>
</dbReference>
<evidence type="ECO:0000256" key="9">
    <source>
        <dbReference type="ARBA" id="ARBA00023204"/>
    </source>
</evidence>
<dbReference type="Pfam" id="PF00580">
    <property type="entry name" value="UvrD-helicase"/>
    <property type="match status" value="2"/>
</dbReference>
<dbReference type="NCBIfam" id="TIGR02785">
    <property type="entry name" value="addA_Gpos"/>
    <property type="match status" value="1"/>
</dbReference>
<dbReference type="PANTHER" id="PTHR11070:SF48">
    <property type="entry name" value="ATP-DEPENDENT HELICASE_NUCLEASE SUBUNIT A"/>
    <property type="match status" value="1"/>
</dbReference>
<evidence type="ECO:0000256" key="3">
    <source>
        <dbReference type="ARBA" id="ARBA00022763"/>
    </source>
</evidence>
<dbReference type="InterPro" id="IPR027417">
    <property type="entry name" value="P-loop_NTPase"/>
</dbReference>
<dbReference type="Proteomes" id="UP000559885">
    <property type="component" value="Unassembled WGS sequence"/>
</dbReference>
<evidence type="ECO:0000256" key="4">
    <source>
        <dbReference type="ARBA" id="ARBA00022801"/>
    </source>
</evidence>
<name>A0A841ZML0_9LIST</name>
<dbReference type="HAMAP" id="MF_01451">
    <property type="entry name" value="AddA"/>
    <property type="match status" value="1"/>
</dbReference>
<accession>A0A841ZML0</accession>
<dbReference type="FunFam" id="3.40.50.300:FF:001236">
    <property type="entry name" value="ATP-dependent helicase/nuclease subunit A"/>
    <property type="match status" value="1"/>
</dbReference>
<dbReference type="Pfam" id="PF13361">
    <property type="entry name" value="UvrD_C"/>
    <property type="match status" value="1"/>
</dbReference>
<comment type="cofactor">
    <cofactor evidence="13">
        <name>Mg(2+)</name>
        <dbReference type="ChEBI" id="CHEBI:18420"/>
    </cofactor>
</comment>
<comment type="catalytic activity">
    <reaction evidence="11 13">
        <text>Couples ATP hydrolysis with the unwinding of duplex DNA by translocating in the 3'-5' direction.</text>
        <dbReference type="EC" id="5.6.2.4"/>
    </reaction>
</comment>
<keyword evidence="10 13" id="KW-0413">Isomerase</keyword>
<feature type="binding site" evidence="14">
    <location>
        <begin position="32"/>
        <end position="39"/>
    </location>
    <ligand>
        <name>ATP</name>
        <dbReference type="ChEBI" id="CHEBI:30616"/>
    </ligand>
</feature>
<dbReference type="GO" id="GO:0005524">
    <property type="term" value="F:ATP binding"/>
    <property type="evidence" value="ECO:0007669"/>
    <property type="project" value="UniProtKB-UniRule"/>
</dbReference>
<dbReference type="PANTHER" id="PTHR11070">
    <property type="entry name" value="UVRD / RECB / PCRA DNA HELICASE FAMILY MEMBER"/>
    <property type="match status" value="1"/>
</dbReference>
<keyword evidence="9 13" id="KW-0234">DNA repair</keyword>
<keyword evidence="2 13" id="KW-0547">Nucleotide-binding</keyword>
<dbReference type="PROSITE" id="PS51217">
    <property type="entry name" value="UVRD_HELICASE_CTER"/>
    <property type="match status" value="1"/>
</dbReference>
<sequence length="1231" mass="140189">MRPIPEKPENATWTDEQWQAIHAGGENILVAAAAGSGKTAVLVNRIISRLLDETTPCNVDELLVVTFTNAAAAEMKHRIGQALEAELEKNPDSLHLKKQIALLNTATISTLHAFCLDLIRKYYYRTEVDPDCRLMDQVESMLLRDEVLDAFLEREFAEEGNEAFFHLADTVTDDRSDQNLADLISKLYDFSAANPDPAKWLDEMVSFYQGTEGKQISDLPYYPVIIETIQAEIEKAKDQLELAKHLSESPGGPAGYLETFQDDLRQVEGLQEIMQQATFDELGEAFQAVSFKRIATLKNKEELDQALIEQAKKARDTAKKAVQGIAESLFKRKEKEYLKDLASMQGDVKTLAKLVKRFSTEFFIAKEQKGVLDFSDLEHLALDILQEQDGSKSIVARELTERFQEVLVDEYQDTNLVQEMIISLVTIPDEASGDLFMVGDVKQSIYRFRLAEPTLFMEKYRRYSKSGANGGMKIDLSKNFRSRAEVLEATNFIFRQIMDRNVGEIDYDADAELYLGANYEAADGMETELLIVDRDQEEKSEQVSAADEMKKDQLEARAIACRVEELVQSRFQIFDKSSRQFRPVEYRDIVILSRSMTSATDMEEAMRERDIPFYVSSQTGYFEAIEVAIMISLLKLVDNPYQDIPLASVLRSPIFGLTEEELAQIRLQKKQGYFFAGLQEYVQENGDALSEKLSEFLTMLKKWRDLSIRESLTALISQIYEDTQFYEFVGGLSGGKTRQANLRALYERAGQYEKTAFRGLFRFIRFIERLELRGEDLGTAKTLGEKEDVVRMMTIHASKGLEFPVVILTGLNRKFNRRDITAKTLLDKDFGFAASYTNTEKRITYPTIMQRAVKAKKTREMLAEEMRVLYVALTRAEEKLILVGTVPKWEETLAHFLAVKDTEETLLPASARLSASTYLDWVGRAFVRHPDFLRQTISSGSETVSPLPTSMKLKVAVLTQEMVMPATEKAESDNFMKEVQGFQAVPIGKDTAEIAKILEFVYPHETETEIYSKQSVTELKRQFQIQDSFSDDRFVQTLKGASLERPKFLQAEKKLTSTEIGTAMHTVMQAIPLDTPPTKESLIQLFAKMVDEEKLTEIEKQAIQIEQIQAFFDTELGQALFDPTSQIKREVPFVYQIPAREINPGAKTDSPVLVQGVVDLILVYADHVILVDYKTDQIREKYSSRESAMAEMKKRYEVQLKLYRQALESILEKPVTGAYLYFFDSQDLLEL</sequence>
<evidence type="ECO:0000313" key="18">
    <source>
        <dbReference type="Proteomes" id="UP000559885"/>
    </source>
</evidence>
<dbReference type="InterPro" id="IPR011335">
    <property type="entry name" value="Restrct_endonuc-II-like"/>
</dbReference>
<evidence type="ECO:0000256" key="13">
    <source>
        <dbReference type="HAMAP-Rule" id="MF_01451"/>
    </source>
</evidence>
<dbReference type="EC" id="5.6.2.4" evidence="13"/>
<keyword evidence="7 13" id="KW-0067">ATP-binding</keyword>
<keyword evidence="4 13" id="KW-0378">Hydrolase</keyword>
<dbReference type="EC" id="3.1.-.-" evidence="13"/>
<dbReference type="SUPFAM" id="SSF52980">
    <property type="entry name" value="Restriction endonuclease-like"/>
    <property type="match status" value="1"/>
</dbReference>
<dbReference type="GO" id="GO:0043138">
    <property type="term" value="F:3'-5' DNA helicase activity"/>
    <property type="evidence" value="ECO:0007669"/>
    <property type="project" value="UniProtKB-UniRule"/>
</dbReference>
<keyword evidence="6 13" id="KW-0269">Exonuclease</keyword>
<gene>
    <name evidence="13 17" type="primary">addA</name>
    <name evidence="17" type="ORF">HB912_06960</name>
</gene>
<dbReference type="SUPFAM" id="SSF52540">
    <property type="entry name" value="P-loop containing nucleoside triphosphate hydrolases"/>
    <property type="match status" value="1"/>
</dbReference>
<dbReference type="PROSITE" id="PS51198">
    <property type="entry name" value="UVRD_HELICASE_ATP_BIND"/>
    <property type="match status" value="1"/>
</dbReference>
<dbReference type="GO" id="GO:0003690">
    <property type="term" value="F:double-stranded DNA binding"/>
    <property type="evidence" value="ECO:0007669"/>
    <property type="project" value="UniProtKB-UniRule"/>
</dbReference>
<evidence type="ECO:0000259" key="15">
    <source>
        <dbReference type="PROSITE" id="PS51198"/>
    </source>
</evidence>